<reference evidence="2 3" key="1">
    <citation type="submission" date="2019-10" db="EMBL/GenBank/DDBJ databases">
        <title>Georgenia wutianyii sp. nov. and Georgenia yuyongxinii sp. nov. isolated from plateau pika (Ochotona curzoniae) in the Qinghai-Tibet plateau of China.</title>
        <authorList>
            <person name="Tian Z."/>
        </authorList>
    </citation>
    <scope>NUCLEOTIDE SEQUENCE [LARGE SCALE GENOMIC DNA]</scope>
    <source>
        <strain evidence="2 3">DSM 21501</strain>
    </source>
</reference>
<sequence length="255" mass="25461">MLPARRRALAVLGVLAALPLAACSAGAPSVLVADESVERLPSPRASAELDDPAATTLAAPSGQLPEARPTVGDGVLIEGLGLLSSAQHDVAFGTVVNPTGAAVRVTVDVTTYDDAGVVLSQDNTAEVEVPAADSTLFVAEVITPAGATVARMDAAHSVVSPVSASAGPTAPSPALTVKGRTIHPDPLNPTVTGRVSSAHPGALEAVRVMAVCTADGEPVAAGFGRVPKVPAHGDAAYEVMLYGATPDTCEVTATR</sequence>
<keyword evidence="3" id="KW-1185">Reference proteome</keyword>
<evidence type="ECO:0000313" key="2">
    <source>
        <dbReference type="EMBL" id="KAE8764382.1"/>
    </source>
</evidence>
<comment type="caution">
    <text evidence="2">The sequence shown here is derived from an EMBL/GenBank/DDBJ whole genome shotgun (WGS) entry which is preliminary data.</text>
</comment>
<evidence type="ECO:0000256" key="1">
    <source>
        <dbReference type="SAM" id="SignalP"/>
    </source>
</evidence>
<proteinExistence type="predicted"/>
<dbReference type="AlphaFoldDB" id="A0A7J5UPP1"/>
<dbReference type="OrthoDB" id="5149927at2"/>
<evidence type="ECO:0000313" key="3">
    <source>
        <dbReference type="Proteomes" id="UP000451860"/>
    </source>
</evidence>
<keyword evidence="1" id="KW-0732">Signal</keyword>
<name>A0A7J5UPP1_9MICO</name>
<dbReference type="EMBL" id="WHJE01000034">
    <property type="protein sequence ID" value="KAE8764382.1"/>
    <property type="molecule type" value="Genomic_DNA"/>
</dbReference>
<feature type="signal peptide" evidence="1">
    <location>
        <begin position="1"/>
        <end position="27"/>
    </location>
</feature>
<accession>A0A7J5UPP1</accession>
<organism evidence="2 3">
    <name type="scientific">Georgenia thermotolerans</name>
    <dbReference type="NCBI Taxonomy" id="527326"/>
    <lineage>
        <taxon>Bacteria</taxon>
        <taxon>Bacillati</taxon>
        <taxon>Actinomycetota</taxon>
        <taxon>Actinomycetes</taxon>
        <taxon>Micrococcales</taxon>
        <taxon>Bogoriellaceae</taxon>
        <taxon>Georgenia</taxon>
    </lineage>
</organism>
<protein>
    <submittedName>
        <fullName evidence="2">Uncharacterized protein</fullName>
    </submittedName>
</protein>
<feature type="chain" id="PRO_5029822781" evidence="1">
    <location>
        <begin position="28"/>
        <end position="255"/>
    </location>
</feature>
<gene>
    <name evidence="2" type="ORF">GB883_09180</name>
</gene>
<dbReference type="RefSeq" id="WP_152202787.1">
    <property type="nucleotide sequence ID" value="NZ_VUKF01000018.1"/>
</dbReference>
<dbReference type="Proteomes" id="UP000451860">
    <property type="component" value="Unassembled WGS sequence"/>
</dbReference>